<dbReference type="PANTHER" id="PTHR30469">
    <property type="entry name" value="MULTIDRUG RESISTANCE PROTEIN MDTA"/>
    <property type="match status" value="1"/>
</dbReference>
<dbReference type="InterPro" id="IPR006143">
    <property type="entry name" value="RND_pump_MFP"/>
</dbReference>
<dbReference type="GO" id="GO:1990281">
    <property type="term" value="C:efflux pump complex"/>
    <property type="evidence" value="ECO:0007669"/>
    <property type="project" value="TreeGrafter"/>
</dbReference>
<feature type="domain" description="CusB-like beta-barrel" evidence="8">
    <location>
        <begin position="207"/>
        <end position="275"/>
    </location>
</feature>
<dbReference type="Pfam" id="PF25876">
    <property type="entry name" value="HH_MFP_RND"/>
    <property type="match status" value="1"/>
</dbReference>
<keyword evidence="3" id="KW-0813">Transport</keyword>
<dbReference type="Pfam" id="PF25954">
    <property type="entry name" value="Beta-barrel_RND_2"/>
    <property type="match status" value="1"/>
</dbReference>
<evidence type="ECO:0000259" key="8">
    <source>
        <dbReference type="Pfam" id="PF25954"/>
    </source>
</evidence>
<feature type="domain" description="Multidrug resistance protein MdtA-like C-terminal permuted SH3" evidence="9">
    <location>
        <begin position="284"/>
        <end position="342"/>
    </location>
</feature>
<dbReference type="InterPro" id="IPR058792">
    <property type="entry name" value="Beta-barrel_RND_2"/>
</dbReference>
<keyword evidence="5" id="KW-0732">Signal</keyword>
<feature type="domain" description="Multidrug resistance protein MdtA-like barrel-sandwich hybrid" evidence="7">
    <location>
        <begin position="65"/>
        <end position="197"/>
    </location>
</feature>
<keyword evidence="4" id="KW-0175">Coiled coil</keyword>
<evidence type="ECO:0000259" key="7">
    <source>
        <dbReference type="Pfam" id="PF25917"/>
    </source>
</evidence>
<evidence type="ECO:0000256" key="5">
    <source>
        <dbReference type="SAM" id="SignalP"/>
    </source>
</evidence>
<dbReference type="Proteomes" id="UP000029085">
    <property type="component" value="Unassembled WGS sequence"/>
</dbReference>
<gene>
    <name evidence="10" type="ORF">N788_10150</name>
</gene>
<evidence type="ECO:0000256" key="1">
    <source>
        <dbReference type="ARBA" id="ARBA00004196"/>
    </source>
</evidence>
<evidence type="ECO:0000256" key="4">
    <source>
        <dbReference type="SAM" id="Coils"/>
    </source>
</evidence>
<reference evidence="11" key="1">
    <citation type="submission" date="2013-08" db="EMBL/GenBank/DDBJ databases">
        <title>Genome sequencing of Arenimonas donghaensis.</title>
        <authorList>
            <person name="Chen F."/>
            <person name="Wang G."/>
        </authorList>
    </citation>
    <scope>NUCLEOTIDE SEQUENCE [LARGE SCALE GENOMIC DNA]</scope>
    <source>
        <strain evidence="11">HO3-R19</strain>
    </source>
</reference>
<evidence type="ECO:0000313" key="11">
    <source>
        <dbReference type="Proteomes" id="UP000029085"/>
    </source>
</evidence>
<dbReference type="Gene3D" id="2.40.30.170">
    <property type="match status" value="1"/>
</dbReference>
<evidence type="ECO:0000313" key="10">
    <source>
        <dbReference type="EMBL" id="KFL37352.1"/>
    </source>
</evidence>
<dbReference type="PANTHER" id="PTHR30469:SF15">
    <property type="entry name" value="HLYD FAMILY OF SECRETION PROTEINS"/>
    <property type="match status" value="1"/>
</dbReference>
<dbReference type="InterPro" id="IPR058627">
    <property type="entry name" value="MdtA-like_C"/>
</dbReference>
<dbReference type="GO" id="GO:0015562">
    <property type="term" value="F:efflux transmembrane transporter activity"/>
    <property type="evidence" value="ECO:0007669"/>
    <property type="project" value="TreeGrafter"/>
</dbReference>
<sequence length="374" mass="39539">MTAAPLRRLTLIAGLLALLAACGDDDGGPAAARPAWVVQATTEGAAPTAYAGEVRARHEPALAFRIGGKISRRLVDVGARVKQGQPLAELDASDVALQREAAQAQLSSAEADLALATSELKRYRDLVEQQLVSRSLYDARVSQHEAAQARVRQARAQADVSVNQATYAVLRAPADGVIAQRLAEAGQVVAAGQTVFVLAEDGEREVAISVPERDARAFSVGRPLLVELWSRPDQRFPGALREISPSADPQARTYAARVSFEPGDTPVDLGQSARVYANGGDQAVLTVPLSAVHEKDGEAALWVLDPADATVHLRPVALGAYGEDRVPVTQGLAAGEWVVAAGVHLLLEGQRITPIDDQNRPVDLARAAPTSDPR</sequence>
<dbReference type="SUPFAM" id="SSF111369">
    <property type="entry name" value="HlyD-like secretion proteins"/>
    <property type="match status" value="1"/>
</dbReference>
<feature type="coiled-coil region" evidence="4">
    <location>
        <begin position="99"/>
        <end position="126"/>
    </location>
</feature>
<comment type="similarity">
    <text evidence="2">Belongs to the membrane fusion protein (MFP) (TC 8.A.1) family.</text>
</comment>
<dbReference type="Gene3D" id="1.10.287.470">
    <property type="entry name" value="Helix hairpin bin"/>
    <property type="match status" value="1"/>
</dbReference>
<dbReference type="InterPro" id="IPR058625">
    <property type="entry name" value="MdtA-like_BSH"/>
</dbReference>
<dbReference type="EMBL" id="AVCJ01000004">
    <property type="protein sequence ID" value="KFL37352.1"/>
    <property type="molecule type" value="Genomic_DNA"/>
</dbReference>
<dbReference type="RefSeq" id="WP_034221260.1">
    <property type="nucleotide sequence ID" value="NZ_AVCJ01000004.1"/>
</dbReference>
<dbReference type="InterPro" id="IPR058624">
    <property type="entry name" value="MdtA-like_HH"/>
</dbReference>
<proteinExistence type="inferred from homology"/>
<dbReference type="STRING" id="1121014.N788_10150"/>
<comment type="caution">
    <text evidence="10">The sequence shown here is derived from an EMBL/GenBank/DDBJ whole genome shotgun (WGS) entry which is preliminary data.</text>
</comment>
<reference evidence="10 11" key="2">
    <citation type="journal article" date="2015" name="Stand. Genomic Sci.">
        <title>High quality draft genomic sequence of Arenimonas donghaensis DSM 18148(T).</title>
        <authorList>
            <person name="Chen F."/>
            <person name="Wang H."/>
            <person name="Cao Y."/>
            <person name="Li X."/>
            <person name="Wang G."/>
        </authorList>
    </citation>
    <scope>NUCLEOTIDE SEQUENCE [LARGE SCALE GENOMIC DNA]</scope>
    <source>
        <strain evidence="10 11">HO3-R19</strain>
    </source>
</reference>
<dbReference type="PROSITE" id="PS51257">
    <property type="entry name" value="PROKAR_LIPOPROTEIN"/>
    <property type="match status" value="1"/>
</dbReference>
<dbReference type="OrthoDB" id="9806939at2"/>
<keyword evidence="11" id="KW-1185">Reference proteome</keyword>
<feature type="chain" id="PRO_5001826427" evidence="5">
    <location>
        <begin position="24"/>
        <end position="374"/>
    </location>
</feature>
<feature type="signal peptide" evidence="5">
    <location>
        <begin position="1"/>
        <end position="23"/>
    </location>
</feature>
<name>A0A087MKE9_9GAMM</name>
<dbReference type="Gene3D" id="2.40.50.100">
    <property type="match status" value="1"/>
</dbReference>
<accession>A0A087MKE9</accession>
<dbReference type="PATRIC" id="fig|1121014.3.peg.788"/>
<comment type="subcellular location">
    <subcellularLocation>
        <location evidence="1">Cell envelope</location>
    </subcellularLocation>
</comment>
<dbReference type="Gene3D" id="2.40.420.20">
    <property type="match status" value="1"/>
</dbReference>
<feature type="domain" description="Multidrug resistance protein MdtA-like alpha-helical hairpin" evidence="6">
    <location>
        <begin position="100"/>
        <end position="158"/>
    </location>
</feature>
<evidence type="ECO:0000256" key="2">
    <source>
        <dbReference type="ARBA" id="ARBA00009477"/>
    </source>
</evidence>
<dbReference type="AlphaFoldDB" id="A0A087MKE9"/>
<dbReference type="NCBIfam" id="TIGR01730">
    <property type="entry name" value="RND_mfp"/>
    <property type="match status" value="1"/>
</dbReference>
<evidence type="ECO:0000256" key="3">
    <source>
        <dbReference type="ARBA" id="ARBA00022448"/>
    </source>
</evidence>
<evidence type="ECO:0000259" key="6">
    <source>
        <dbReference type="Pfam" id="PF25876"/>
    </source>
</evidence>
<evidence type="ECO:0000259" key="9">
    <source>
        <dbReference type="Pfam" id="PF25967"/>
    </source>
</evidence>
<dbReference type="Pfam" id="PF25917">
    <property type="entry name" value="BSH_RND"/>
    <property type="match status" value="1"/>
</dbReference>
<protein>
    <submittedName>
        <fullName evidence="10">Uncharacterized protein</fullName>
    </submittedName>
</protein>
<dbReference type="Pfam" id="PF25967">
    <property type="entry name" value="RND-MFP_C"/>
    <property type="match status" value="1"/>
</dbReference>
<organism evidence="10 11">
    <name type="scientific">Arenimonas donghaensis DSM 18148 = HO3-R19</name>
    <dbReference type="NCBI Taxonomy" id="1121014"/>
    <lineage>
        <taxon>Bacteria</taxon>
        <taxon>Pseudomonadati</taxon>
        <taxon>Pseudomonadota</taxon>
        <taxon>Gammaproteobacteria</taxon>
        <taxon>Lysobacterales</taxon>
        <taxon>Lysobacteraceae</taxon>
        <taxon>Arenimonas</taxon>
    </lineage>
</organism>